<proteinExistence type="predicted"/>
<dbReference type="Proteomes" id="UP000318626">
    <property type="component" value="Chromosome"/>
</dbReference>
<evidence type="ECO:0000313" key="2">
    <source>
        <dbReference type="Proteomes" id="UP000318626"/>
    </source>
</evidence>
<dbReference type="Gene3D" id="3.10.20.30">
    <property type="match status" value="1"/>
</dbReference>
<dbReference type="RefSeq" id="WP_144976021.1">
    <property type="nucleotide sequence ID" value="NZ_CP036289.1"/>
</dbReference>
<name>A0A518CDF3_9BACT</name>
<protein>
    <submittedName>
        <fullName evidence="1">Sulfur carrier protein CysO</fullName>
    </submittedName>
</protein>
<dbReference type="OrthoDB" id="9156098at2"/>
<dbReference type="PANTHER" id="PTHR38031:SF1">
    <property type="entry name" value="SULFUR CARRIER PROTEIN CYSO"/>
    <property type="match status" value="1"/>
</dbReference>
<dbReference type="InterPro" id="IPR016155">
    <property type="entry name" value="Mopterin_synth/thiamin_S_b"/>
</dbReference>
<keyword evidence="2" id="KW-1185">Reference proteome</keyword>
<dbReference type="Pfam" id="PF02597">
    <property type="entry name" value="ThiS"/>
    <property type="match status" value="1"/>
</dbReference>
<dbReference type="PANTHER" id="PTHR38031">
    <property type="entry name" value="SULFUR CARRIER PROTEIN SLR0821-RELATED"/>
    <property type="match status" value="1"/>
</dbReference>
<dbReference type="InterPro" id="IPR052045">
    <property type="entry name" value="Sulfur_Carrier/Prot_Modifier"/>
</dbReference>
<gene>
    <name evidence="1" type="primary">cysO</name>
    <name evidence="1" type="ORF">Pan97_43230</name>
</gene>
<accession>A0A518CDF3</accession>
<dbReference type="InterPro" id="IPR003749">
    <property type="entry name" value="ThiS/MoaD-like"/>
</dbReference>
<dbReference type="SUPFAM" id="SSF54285">
    <property type="entry name" value="MoaD/ThiS"/>
    <property type="match status" value="1"/>
</dbReference>
<dbReference type="EMBL" id="CP036289">
    <property type="protein sequence ID" value="QDU77257.1"/>
    <property type="molecule type" value="Genomic_DNA"/>
</dbReference>
<organism evidence="1 2">
    <name type="scientific">Bremerella volcania</name>
    <dbReference type="NCBI Taxonomy" id="2527984"/>
    <lineage>
        <taxon>Bacteria</taxon>
        <taxon>Pseudomonadati</taxon>
        <taxon>Planctomycetota</taxon>
        <taxon>Planctomycetia</taxon>
        <taxon>Pirellulales</taxon>
        <taxon>Pirellulaceae</taxon>
        <taxon>Bremerella</taxon>
    </lineage>
</organism>
<reference evidence="2" key="1">
    <citation type="submission" date="2019-02" db="EMBL/GenBank/DDBJ databases">
        <title>Deep-cultivation of Planctomycetes and their phenomic and genomic characterization uncovers novel biology.</title>
        <authorList>
            <person name="Wiegand S."/>
            <person name="Jogler M."/>
            <person name="Boedeker C."/>
            <person name="Pinto D."/>
            <person name="Vollmers J."/>
            <person name="Rivas-Marin E."/>
            <person name="Kohn T."/>
            <person name="Peeters S.H."/>
            <person name="Heuer A."/>
            <person name="Rast P."/>
            <person name="Oberbeckmann S."/>
            <person name="Bunk B."/>
            <person name="Jeske O."/>
            <person name="Meyerdierks A."/>
            <person name="Storesund J.E."/>
            <person name="Kallscheuer N."/>
            <person name="Luecker S."/>
            <person name="Lage O.M."/>
            <person name="Pohl T."/>
            <person name="Merkel B.J."/>
            <person name="Hornburger P."/>
            <person name="Mueller R.-W."/>
            <person name="Bruemmer F."/>
            <person name="Labrenz M."/>
            <person name="Spormann A.M."/>
            <person name="Op den Camp H."/>
            <person name="Overmann J."/>
            <person name="Amann R."/>
            <person name="Jetten M.S.M."/>
            <person name="Mascher T."/>
            <person name="Medema M.H."/>
            <person name="Devos D.P."/>
            <person name="Kaster A.-K."/>
            <person name="Ovreas L."/>
            <person name="Rohde M."/>
            <person name="Galperin M.Y."/>
            <person name="Jogler C."/>
        </authorList>
    </citation>
    <scope>NUCLEOTIDE SEQUENCE [LARGE SCALE GENOMIC DNA]</scope>
    <source>
        <strain evidence="2">Pan97</strain>
    </source>
</reference>
<dbReference type="AlphaFoldDB" id="A0A518CDF3"/>
<sequence length="91" mass="9817">MSVSVQIPYALRSECGGKSEVEVSAGSVRQALTALKDEQPKLYRNVCDETGAVRKHINLFVNESLIHRNDGLETKLGPGDLLFIMTAVSGG</sequence>
<evidence type="ECO:0000313" key="1">
    <source>
        <dbReference type="EMBL" id="QDU77257.1"/>
    </source>
</evidence>
<dbReference type="KEGG" id="bvo:Pan97_43230"/>
<dbReference type="InterPro" id="IPR012675">
    <property type="entry name" value="Beta-grasp_dom_sf"/>
</dbReference>